<evidence type="ECO:0000313" key="2">
    <source>
        <dbReference type="Proteomes" id="UP001500655"/>
    </source>
</evidence>
<sequence>MDDDDQEVSAALAEVLRIDPSFVHDPERLTRALLDLLPYQPRAVRLLAHGAALGVPTVSRETARDRLVSEGGMRPEVADWVVTHYWAAIAGEPIGTSTESPGQPTTVRLGIWPDGQATTIVVSATGVFATHTARTARPGTPAVWRRIATPAASSSRDATLVFRAGSATALWSDTDGVHGRDLTHGESRLLVPCEQPRYPLAALADDLGDLDILWTTSRDTLRHSLVRDGLPTHEPADVPFPHRPGERLRCLDVVRHGEHRASLVILTDQGRLLVARWDLKLDDISSWVEIPSPTDVTAAAIVRLADRPTVVACTPVGYLLCVDALAALAGEITWRTIDRPSVLPAAGRTYALSAASGADTAWLAMAEQSGTWLARLALRGDVPVLGAPHRLQL</sequence>
<comment type="caution">
    <text evidence="1">The sequence shown here is derived from an EMBL/GenBank/DDBJ whole genome shotgun (WGS) entry which is preliminary data.</text>
</comment>
<protein>
    <submittedName>
        <fullName evidence="1">Uncharacterized protein</fullName>
    </submittedName>
</protein>
<name>A0ABP4VY15_9ACTN</name>
<dbReference type="Proteomes" id="UP001500655">
    <property type="component" value="Unassembled WGS sequence"/>
</dbReference>
<reference evidence="2" key="1">
    <citation type="journal article" date="2019" name="Int. J. Syst. Evol. Microbiol.">
        <title>The Global Catalogue of Microorganisms (GCM) 10K type strain sequencing project: providing services to taxonomists for standard genome sequencing and annotation.</title>
        <authorList>
            <consortium name="The Broad Institute Genomics Platform"/>
            <consortium name="The Broad Institute Genome Sequencing Center for Infectious Disease"/>
            <person name="Wu L."/>
            <person name="Ma J."/>
        </authorList>
    </citation>
    <scope>NUCLEOTIDE SEQUENCE [LARGE SCALE GENOMIC DNA]</scope>
    <source>
        <strain evidence="2">JCM 13249</strain>
    </source>
</reference>
<evidence type="ECO:0000313" key="1">
    <source>
        <dbReference type="EMBL" id="GAA1740282.1"/>
    </source>
</evidence>
<accession>A0ABP4VY15</accession>
<proteinExistence type="predicted"/>
<keyword evidence="2" id="KW-1185">Reference proteome</keyword>
<organism evidence="1 2">
    <name type="scientific">Luedemannella helvata</name>
    <dbReference type="NCBI Taxonomy" id="349315"/>
    <lineage>
        <taxon>Bacteria</taxon>
        <taxon>Bacillati</taxon>
        <taxon>Actinomycetota</taxon>
        <taxon>Actinomycetes</taxon>
        <taxon>Micromonosporales</taxon>
        <taxon>Micromonosporaceae</taxon>
        <taxon>Luedemannella</taxon>
    </lineage>
</organism>
<gene>
    <name evidence="1" type="ORF">GCM10009681_08980</name>
</gene>
<dbReference type="RefSeq" id="WP_344077109.1">
    <property type="nucleotide sequence ID" value="NZ_BAAALS010000003.1"/>
</dbReference>
<dbReference type="EMBL" id="BAAALS010000003">
    <property type="protein sequence ID" value="GAA1740282.1"/>
    <property type="molecule type" value="Genomic_DNA"/>
</dbReference>